<feature type="region of interest" description="Disordered" evidence="1">
    <location>
        <begin position="229"/>
        <end position="250"/>
    </location>
</feature>
<dbReference type="PANTHER" id="PTHR21505">
    <property type="entry name" value="MADF DOMAIN-CONTAINING PROTEIN-RELATED"/>
    <property type="match status" value="1"/>
</dbReference>
<proteinExistence type="predicted"/>
<dbReference type="OrthoDB" id="6776939at2759"/>
<name>A0A9P0P178_ACAOB</name>
<dbReference type="Pfam" id="PF10545">
    <property type="entry name" value="MADF_DNA_bdg"/>
    <property type="match status" value="1"/>
</dbReference>
<protein>
    <recommendedName>
        <fullName evidence="2">MADF domain-containing protein</fullName>
    </recommendedName>
</protein>
<dbReference type="InterPro" id="IPR006578">
    <property type="entry name" value="MADF-dom"/>
</dbReference>
<dbReference type="EMBL" id="CAKOFQ010006694">
    <property type="protein sequence ID" value="CAH1961325.1"/>
    <property type="molecule type" value="Genomic_DNA"/>
</dbReference>
<organism evidence="3 4">
    <name type="scientific">Acanthoscelides obtectus</name>
    <name type="common">Bean weevil</name>
    <name type="synonym">Bruchus obtectus</name>
    <dbReference type="NCBI Taxonomy" id="200917"/>
    <lineage>
        <taxon>Eukaryota</taxon>
        <taxon>Metazoa</taxon>
        <taxon>Ecdysozoa</taxon>
        <taxon>Arthropoda</taxon>
        <taxon>Hexapoda</taxon>
        <taxon>Insecta</taxon>
        <taxon>Pterygota</taxon>
        <taxon>Neoptera</taxon>
        <taxon>Endopterygota</taxon>
        <taxon>Coleoptera</taxon>
        <taxon>Polyphaga</taxon>
        <taxon>Cucujiformia</taxon>
        <taxon>Chrysomeloidea</taxon>
        <taxon>Chrysomelidae</taxon>
        <taxon>Bruchinae</taxon>
        <taxon>Bruchini</taxon>
        <taxon>Acanthoscelides</taxon>
    </lineage>
</organism>
<evidence type="ECO:0000313" key="3">
    <source>
        <dbReference type="EMBL" id="CAH1961325.1"/>
    </source>
</evidence>
<feature type="domain" description="MADF" evidence="2">
    <location>
        <begin position="88"/>
        <end position="186"/>
    </location>
</feature>
<dbReference type="PANTHER" id="PTHR21505:SF8">
    <property type="entry name" value="DPT-YFP REPRESSOR BY OVEREXPRESSION, ISOFORM D-RELATED"/>
    <property type="match status" value="1"/>
</dbReference>
<dbReference type="AlphaFoldDB" id="A0A9P0P178"/>
<sequence>MYFLYYRDSFNQGDRLRLLKLVKIEYRKLKVRREITEDPWETILINVLWTSFPGNSTAKLIAQWKRLTHRAGGFLKMSRNKPNPVIVDFIAIYRSEPCLWQVKSPEYHNRTKKDAAYAKLAQKLVEVEPGADKKSVINKINSLRTAFRKEKKKVDASYKSGTSTDSIYKPVLWYYDMFDFLQDQEISRTSISNLDGESGEESVDNALPTEETGEADDVVEMRTAVVEEVSRKSQQPITSRPGCNKKQKKNEDLTTETLMTVRDHFKTPKEQLDRFDLLGKTIAVKLRGLEKRQALIAEKKIGDILFEAEMGSLNTAPIYRYASSPSQSPYTTPCPTPSPTYGQGSCTALASQSPNVTPCPTPSPTYGQGSFRQDSFNQGDRLRLLKLVKIEYRKLKVRREIIEDPWEPILINVLWTSFPGNSTAKLIAQWKRLTDMTEEKKKWTTEEVGI</sequence>
<evidence type="ECO:0000313" key="4">
    <source>
        <dbReference type="Proteomes" id="UP001152888"/>
    </source>
</evidence>
<dbReference type="Proteomes" id="UP001152888">
    <property type="component" value="Unassembled WGS sequence"/>
</dbReference>
<dbReference type="PROSITE" id="PS51029">
    <property type="entry name" value="MADF"/>
    <property type="match status" value="1"/>
</dbReference>
<keyword evidence="4" id="KW-1185">Reference proteome</keyword>
<evidence type="ECO:0000256" key="1">
    <source>
        <dbReference type="SAM" id="MobiDB-lite"/>
    </source>
</evidence>
<gene>
    <name evidence="3" type="ORF">ACAOBT_LOCUS4098</name>
</gene>
<reference evidence="3" key="1">
    <citation type="submission" date="2022-03" db="EMBL/GenBank/DDBJ databases">
        <authorList>
            <person name="Sayadi A."/>
        </authorList>
    </citation>
    <scope>NUCLEOTIDE SEQUENCE</scope>
</reference>
<evidence type="ECO:0000259" key="2">
    <source>
        <dbReference type="PROSITE" id="PS51029"/>
    </source>
</evidence>
<accession>A0A9P0P178</accession>
<comment type="caution">
    <text evidence="3">The sequence shown here is derived from an EMBL/GenBank/DDBJ whole genome shotgun (WGS) entry which is preliminary data.</text>
</comment>
<dbReference type="SMART" id="SM00595">
    <property type="entry name" value="MADF"/>
    <property type="match status" value="1"/>
</dbReference>